<comment type="caution">
    <text evidence="1">The sequence shown here is derived from an EMBL/GenBank/DDBJ whole genome shotgun (WGS) entry which is preliminary data.</text>
</comment>
<dbReference type="Proteomes" id="UP000479241">
    <property type="component" value="Unassembled WGS sequence"/>
</dbReference>
<dbReference type="AlphaFoldDB" id="A0A6L9W720"/>
<evidence type="ECO:0000313" key="1">
    <source>
        <dbReference type="EMBL" id="NEK87622.1"/>
    </source>
</evidence>
<accession>A0A6L9W720</accession>
<proteinExistence type="predicted"/>
<protein>
    <recommendedName>
        <fullName evidence="3">Tetratricopeptide repeat protein</fullName>
    </recommendedName>
</protein>
<dbReference type="Gene3D" id="1.25.40.10">
    <property type="entry name" value="Tetratricopeptide repeat domain"/>
    <property type="match status" value="1"/>
</dbReference>
<reference evidence="1 2" key="1">
    <citation type="submission" date="2019-12" db="EMBL/GenBank/DDBJ databases">
        <title>the WGS of Blastococcus saxobsidens 67B17.</title>
        <authorList>
            <person name="Jiang Z."/>
        </authorList>
    </citation>
    <scope>NUCLEOTIDE SEQUENCE [LARGE SCALE GENOMIC DNA]</scope>
    <source>
        <strain evidence="1 2">67B17</strain>
    </source>
</reference>
<dbReference type="RefSeq" id="WP_163207712.1">
    <property type="nucleotide sequence ID" value="NZ_JAAGWG010000037.1"/>
</dbReference>
<dbReference type="SUPFAM" id="SSF48452">
    <property type="entry name" value="TPR-like"/>
    <property type="match status" value="1"/>
</dbReference>
<sequence length="202" mass="22379">MRTQLDMDIVGRLGLEARTPEQQRRAAEQLVAWAAERHPADAVEVTPAALLAEAGEILELLGDHAAASKVYRQAVTAEGTLEPDVRSSLHRTLVSVGELPAARLLAEDVRRSAPEDIGTYAIIGETYEKAGDLREAHRWMNLGLQRFGGPTTDHDSERRALDLILLAIVRRRIRRALGLSPDAIDRLADRTVRSRRRTAAER</sequence>
<dbReference type="EMBL" id="JAAGWG010000037">
    <property type="protein sequence ID" value="NEK87622.1"/>
    <property type="molecule type" value="Genomic_DNA"/>
</dbReference>
<evidence type="ECO:0000313" key="2">
    <source>
        <dbReference type="Proteomes" id="UP000479241"/>
    </source>
</evidence>
<evidence type="ECO:0008006" key="3">
    <source>
        <dbReference type="Google" id="ProtNLM"/>
    </source>
</evidence>
<name>A0A6L9W720_9ACTN</name>
<organism evidence="1 2">
    <name type="scientific">Blastococcus saxobsidens</name>
    <dbReference type="NCBI Taxonomy" id="138336"/>
    <lineage>
        <taxon>Bacteria</taxon>
        <taxon>Bacillati</taxon>
        <taxon>Actinomycetota</taxon>
        <taxon>Actinomycetes</taxon>
        <taxon>Geodermatophilales</taxon>
        <taxon>Geodermatophilaceae</taxon>
        <taxon>Blastococcus</taxon>
    </lineage>
</organism>
<dbReference type="InterPro" id="IPR011990">
    <property type="entry name" value="TPR-like_helical_dom_sf"/>
</dbReference>
<gene>
    <name evidence="1" type="ORF">GCU60_17935</name>
</gene>